<dbReference type="STRING" id="946077.W5A_07612"/>
<dbReference type="Pfam" id="PF03992">
    <property type="entry name" value="ABM"/>
    <property type="match status" value="1"/>
</dbReference>
<dbReference type="RefSeq" id="WP_008239108.1">
    <property type="nucleotide sequence ID" value="NZ_AJJU01000008.1"/>
</dbReference>
<evidence type="ECO:0000313" key="2">
    <source>
        <dbReference type="EMBL" id="EID75055.1"/>
    </source>
</evidence>
<name>I0WF89_9FLAO</name>
<dbReference type="InterPro" id="IPR007138">
    <property type="entry name" value="ABM_dom"/>
</dbReference>
<dbReference type="AlphaFoldDB" id="I0WF89"/>
<dbReference type="Gene3D" id="3.30.70.100">
    <property type="match status" value="1"/>
</dbReference>
<keyword evidence="3" id="KW-1185">Reference proteome</keyword>
<evidence type="ECO:0000313" key="3">
    <source>
        <dbReference type="Proteomes" id="UP000005938"/>
    </source>
</evidence>
<gene>
    <name evidence="2" type="ORF">W5A_07612</name>
</gene>
<dbReference type="PATRIC" id="fig|946077.3.peg.1538"/>
<dbReference type="InterPro" id="IPR011008">
    <property type="entry name" value="Dimeric_a/b-barrel"/>
</dbReference>
<accession>I0WF89</accession>
<reference evidence="2 3" key="1">
    <citation type="journal article" date="2012" name="J. Bacteriol.">
        <title>Genome Sequence of the Halotolerant Bacterium Imtechella halotolerans K1T.</title>
        <authorList>
            <person name="Kumar S."/>
            <person name="Vikram S."/>
            <person name="Subramanian S."/>
            <person name="Raghava G.P."/>
            <person name="Pinnaka A.K."/>
        </authorList>
    </citation>
    <scope>NUCLEOTIDE SEQUENCE [LARGE SCALE GENOMIC DNA]</scope>
    <source>
        <strain evidence="2 3">K1</strain>
    </source>
</reference>
<keyword evidence="2" id="KW-0503">Monooxygenase</keyword>
<protein>
    <submittedName>
        <fullName evidence="2">Antibiotic biosynthesis monooxygenase</fullName>
    </submittedName>
</protein>
<dbReference type="OrthoDB" id="1120859at2"/>
<dbReference type="Proteomes" id="UP000005938">
    <property type="component" value="Unassembled WGS sequence"/>
</dbReference>
<dbReference type="PROSITE" id="PS51725">
    <property type="entry name" value="ABM"/>
    <property type="match status" value="1"/>
</dbReference>
<dbReference type="GO" id="GO:0004497">
    <property type="term" value="F:monooxygenase activity"/>
    <property type="evidence" value="ECO:0007669"/>
    <property type="project" value="UniProtKB-KW"/>
</dbReference>
<feature type="domain" description="ABM" evidence="1">
    <location>
        <begin position="2"/>
        <end position="91"/>
    </location>
</feature>
<dbReference type="eggNOG" id="COG1359">
    <property type="taxonomic scope" value="Bacteria"/>
</dbReference>
<dbReference type="SUPFAM" id="SSF54909">
    <property type="entry name" value="Dimeric alpha+beta barrel"/>
    <property type="match status" value="1"/>
</dbReference>
<evidence type="ECO:0000259" key="1">
    <source>
        <dbReference type="PROSITE" id="PS51725"/>
    </source>
</evidence>
<comment type="caution">
    <text evidence="2">The sequence shown here is derived from an EMBL/GenBank/DDBJ whole genome shotgun (WGS) entry which is preliminary data.</text>
</comment>
<proteinExistence type="predicted"/>
<organism evidence="2 3">
    <name type="scientific">Imtechella halotolerans K1</name>
    <dbReference type="NCBI Taxonomy" id="946077"/>
    <lineage>
        <taxon>Bacteria</taxon>
        <taxon>Pseudomonadati</taxon>
        <taxon>Bacteroidota</taxon>
        <taxon>Flavobacteriia</taxon>
        <taxon>Flavobacteriales</taxon>
        <taxon>Flavobacteriaceae</taxon>
        <taxon>Imtechella</taxon>
    </lineage>
</organism>
<keyword evidence="2" id="KW-0560">Oxidoreductase</keyword>
<dbReference type="EMBL" id="AJJU01000008">
    <property type="protein sequence ID" value="EID75055.1"/>
    <property type="molecule type" value="Genomic_DNA"/>
</dbReference>
<sequence>MLVRIVKMTFDSQHINEFKDTFEAHKHLIRNFKGCTFLELYQDLKQPEVFFTYSYWETEEALNTYRDSELFKKVWSTTKVWFSAKPEAWSVQKIVSLS</sequence>